<evidence type="ECO:0000256" key="1">
    <source>
        <dbReference type="SAM" id="MobiDB-lite"/>
    </source>
</evidence>
<gene>
    <name evidence="2" type="ORF">EYF80_048839</name>
</gene>
<evidence type="ECO:0000313" key="3">
    <source>
        <dbReference type="Proteomes" id="UP000314294"/>
    </source>
</evidence>
<comment type="caution">
    <text evidence="2">The sequence shown here is derived from an EMBL/GenBank/DDBJ whole genome shotgun (WGS) entry which is preliminary data.</text>
</comment>
<name>A0A4Z2FJP5_9TELE</name>
<feature type="region of interest" description="Disordered" evidence="1">
    <location>
        <begin position="40"/>
        <end position="72"/>
    </location>
</feature>
<feature type="compositionally biased region" description="Pro residues" evidence="1">
    <location>
        <begin position="59"/>
        <end position="68"/>
    </location>
</feature>
<sequence>MKRSTGPAPLVRLHWSWVCSSNPFLTARSPLSQRFDALEDKDISSRSWRPKQNQRETVPAPPAAPRPPGASRVVEVASNKWPIVLQPASNDVVSG</sequence>
<evidence type="ECO:0000313" key="2">
    <source>
        <dbReference type="EMBL" id="TNN41003.1"/>
    </source>
</evidence>
<dbReference type="AlphaFoldDB" id="A0A4Z2FJP5"/>
<protein>
    <submittedName>
        <fullName evidence="2">Uncharacterized protein</fullName>
    </submittedName>
</protein>
<reference evidence="2 3" key="1">
    <citation type="submission" date="2019-03" db="EMBL/GenBank/DDBJ databases">
        <title>First draft genome of Liparis tanakae, snailfish: a comprehensive survey of snailfish specific genes.</title>
        <authorList>
            <person name="Kim W."/>
            <person name="Song I."/>
            <person name="Jeong J.-H."/>
            <person name="Kim D."/>
            <person name="Kim S."/>
            <person name="Ryu S."/>
            <person name="Song J.Y."/>
            <person name="Lee S.K."/>
        </authorList>
    </citation>
    <scope>NUCLEOTIDE SEQUENCE [LARGE SCALE GENOMIC DNA]</scope>
    <source>
        <tissue evidence="2">Muscle</tissue>
    </source>
</reference>
<keyword evidence="3" id="KW-1185">Reference proteome</keyword>
<accession>A0A4Z2FJP5</accession>
<dbReference type="Proteomes" id="UP000314294">
    <property type="component" value="Unassembled WGS sequence"/>
</dbReference>
<dbReference type="EMBL" id="SRLO01001142">
    <property type="protein sequence ID" value="TNN41003.1"/>
    <property type="molecule type" value="Genomic_DNA"/>
</dbReference>
<proteinExistence type="predicted"/>
<organism evidence="2 3">
    <name type="scientific">Liparis tanakae</name>
    <name type="common">Tanaka's snailfish</name>
    <dbReference type="NCBI Taxonomy" id="230148"/>
    <lineage>
        <taxon>Eukaryota</taxon>
        <taxon>Metazoa</taxon>
        <taxon>Chordata</taxon>
        <taxon>Craniata</taxon>
        <taxon>Vertebrata</taxon>
        <taxon>Euteleostomi</taxon>
        <taxon>Actinopterygii</taxon>
        <taxon>Neopterygii</taxon>
        <taxon>Teleostei</taxon>
        <taxon>Neoteleostei</taxon>
        <taxon>Acanthomorphata</taxon>
        <taxon>Eupercaria</taxon>
        <taxon>Perciformes</taxon>
        <taxon>Cottioidei</taxon>
        <taxon>Cottales</taxon>
        <taxon>Liparidae</taxon>
        <taxon>Liparis</taxon>
    </lineage>
</organism>